<comment type="similarity">
    <text evidence="2">Belongs to the ABC transporter superfamily. ABCC family. Conjugate transporter (TC 3.A.1.208) subfamily.</text>
</comment>
<dbReference type="OrthoDB" id="5976429at2759"/>
<dbReference type="RefSeq" id="XP_031555819.1">
    <property type="nucleotide sequence ID" value="XM_031699959.1"/>
</dbReference>
<keyword evidence="11" id="KW-1185">Reference proteome</keyword>
<dbReference type="GeneID" id="116292613"/>
<feature type="transmembrane region" description="Helical" evidence="9">
    <location>
        <begin position="132"/>
        <end position="151"/>
    </location>
</feature>
<evidence type="ECO:0000256" key="5">
    <source>
        <dbReference type="ARBA" id="ARBA00022741"/>
    </source>
</evidence>
<evidence type="ECO:0000256" key="6">
    <source>
        <dbReference type="ARBA" id="ARBA00022840"/>
    </source>
</evidence>
<keyword evidence="3" id="KW-0813">Transport</keyword>
<dbReference type="InterPro" id="IPR050173">
    <property type="entry name" value="ABC_transporter_C-like"/>
</dbReference>
<accession>A0A6P8HHE0</accession>
<keyword evidence="8 9" id="KW-0472">Membrane</keyword>
<evidence type="ECO:0000256" key="3">
    <source>
        <dbReference type="ARBA" id="ARBA00022448"/>
    </source>
</evidence>
<dbReference type="GO" id="GO:0140359">
    <property type="term" value="F:ABC-type transporter activity"/>
    <property type="evidence" value="ECO:0007669"/>
    <property type="project" value="InterPro"/>
</dbReference>
<feature type="transmembrane region" description="Helical" evidence="9">
    <location>
        <begin position="212"/>
        <end position="234"/>
    </location>
</feature>
<feature type="transmembrane region" description="Helical" evidence="9">
    <location>
        <begin position="240"/>
        <end position="260"/>
    </location>
</feature>
<keyword evidence="4 9" id="KW-0812">Transmembrane</keyword>
<dbReference type="Gene3D" id="1.20.1560.10">
    <property type="entry name" value="ABC transporter type 1, transmembrane domain"/>
    <property type="match status" value="1"/>
</dbReference>
<dbReference type="KEGG" id="aten:116292613"/>
<dbReference type="GO" id="GO:0016020">
    <property type="term" value="C:membrane"/>
    <property type="evidence" value="ECO:0007669"/>
    <property type="project" value="UniProtKB-SubCell"/>
</dbReference>
<dbReference type="AlphaFoldDB" id="A0A6P8HHE0"/>
<feature type="domain" description="ABC transmembrane type-1" evidence="10">
    <location>
        <begin position="145"/>
        <end position="291"/>
    </location>
</feature>
<dbReference type="PROSITE" id="PS50929">
    <property type="entry name" value="ABC_TM1F"/>
    <property type="match status" value="1"/>
</dbReference>
<dbReference type="PANTHER" id="PTHR24223">
    <property type="entry name" value="ATP-BINDING CASSETTE SUB-FAMILY C"/>
    <property type="match status" value="1"/>
</dbReference>
<evidence type="ECO:0000256" key="8">
    <source>
        <dbReference type="ARBA" id="ARBA00023136"/>
    </source>
</evidence>
<dbReference type="InterPro" id="IPR011527">
    <property type="entry name" value="ABC1_TM_dom"/>
</dbReference>
<evidence type="ECO:0000259" key="10">
    <source>
        <dbReference type="PROSITE" id="PS50929"/>
    </source>
</evidence>
<dbReference type="PANTHER" id="PTHR24223:SF456">
    <property type="entry name" value="MULTIDRUG RESISTANCE-ASSOCIATED PROTEIN LETHAL(2)03659"/>
    <property type="match status" value="1"/>
</dbReference>
<evidence type="ECO:0000256" key="1">
    <source>
        <dbReference type="ARBA" id="ARBA00004141"/>
    </source>
</evidence>
<keyword evidence="5" id="KW-0547">Nucleotide-binding</keyword>
<feature type="transmembrane region" description="Helical" evidence="9">
    <location>
        <begin position="95"/>
        <end position="120"/>
    </location>
</feature>
<gene>
    <name evidence="12" type="primary">LOC116292613</name>
</gene>
<dbReference type="InterPro" id="IPR036640">
    <property type="entry name" value="ABC1_TM_sf"/>
</dbReference>
<dbReference type="SUPFAM" id="SSF90123">
    <property type="entry name" value="ABC transporter transmembrane region"/>
    <property type="match status" value="1"/>
</dbReference>
<organism evidence="11 12">
    <name type="scientific">Actinia tenebrosa</name>
    <name type="common">Australian red waratah sea anemone</name>
    <dbReference type="NCBI Taxonomy" id="6105"/>
    <lineage>
        <taxon>Eukaryota</taxon>
        <taxon>Metazoa</taxon>
        <taxon>Cnidaria</taxon>
        <taxon>Anthozoa</taxon>
        <taxon>Hexacorallia</taxon>
        <taxon>Actiniaria</taxon>
        <taxon>Actiniidae</taxon>
        <taxon>Actinia</taxon>
    </lineage>
</organism>
<keyword evidence="7 9" id="KW-1133">Transmembrane helix</keyword>
<dbReference type="Pfam" id="PF00664">
    <property type="entry name" value="ABC_membrane"/>
    <property type="match status" value="1"/>
</dbReference>
<evidence type="ECO:0000256" key="4">
    <source>
        <dbReference type="ARBA" id="ARBA00022692"/>
    </source>
</evidence>
<proteinExistence type="inferred from homology"/>
<protein>
    <submittedName>
        <fullName evidence="12">Multidrug resistance-associated protein 4-like</fullName>
    </submittedName>
</protein>
<reference evidence="12" key="1">
    <citation type="submission" date="2025-08" db="UniProtKB">
        <authorList>
            <consortium name="RefSeq"/>
        </authorList>
    </citation>
    <scope>IDENTIFICATION</scope>
    <source>
        <tissue evidence="12">Tentacle</tissue>
    </source>
</reference>
<comment type="subcellular location">
    <subcellularLocation>
        <location evidence="1">Membrane</location>
        <topology evidence="1">Multi-pass membrane protein</topology>
    </subcellularLocation>
</comment>
<dbReference type="InParanoid" id="A0A6P8HHE0"/>
<dbReference type="GO" id="GO:0005524">
    <property type="term" value="F:ATP binding"/>
    <property type="evidence" value="ECO:0007669"/>
    <property type="project" value="UniProtKB-KW"/>
</dbReference>
<keyword evidence="6" id="KW-0067">ATP-binding</keyword>
<evidence type="ECO:0000256" key="2">
    <source>
        <dbReference type="ARBA" id="ARBA00009726"/>
    </source>
</evidence>
<evidence type="ECO:0000256" key="7">
    <source>
        <dbReference type="ARBA" id="ARBA00022989"/>
    </source>
</evidence>
<dbReference type="Proteomes" id="UP000515163">
    <property type="component" value="Unplaced"/>
</dbReference>
<evidence type="ECO:0000313" key="12">
    <source>
        <dbReference type="RefSeq" id="XP_031555819.1"/>
    </source>
</evidence>
<evidence type="ECO:0000256" key="9">
    <source>
        <dbReference type="SAM" id="Phobius"/>
    </source>
</evidence>
<name>A0A6P8HHE0_ACTTE</name>
<sequence>MGGKYQRLTSEAGSKTLKTGLFSYIFFTWLNGLLKLGYQRPLAYDDLLELSDENKAQDLVAKLHGLWMEEINSAKKRGRKPRLWKAMFKLFLRDVILFTALKLVDEAMGITLVVSVWFYLKFLEEGSHMDQTYVVGIVASIGIPSLIKVFFYHHSDYLAVLMGVRLKSAVIGLIHKTITESRRSDLSKFTTGHIVNLVSNDAKRMDELGISLGEALSTPIAVVVVVLLPLLVGWPSLSCLLLMLVLIIINLLLTQLYTNIRLEQAKVTDKRLAVMSEIICGIRAVKMYAWEWKYNETVQALRGYFQILFSYYYFICVYNFDRESCLFA</sequence>
<evidence type="ECO:0000313" key="11">
    <source>
        <dbReference type="Proteomes" id="UP000515163"/>
    </source>
</evidence>